<comment type="caution">
    <text evidence="2">The sequence shown here is derived from an EMBL/GenBank/DDBJ whole genome shotgun (WGS) entry which is preliminary data.</text>
</comment>
<feature type="region of interest" description="Disordered" evidence="1">
    <location>
        <begin position="1"/>
        <end position="78"/>
    </location>
</feature>
<protein>
    <submittedName>
        <fullName evidence="2">Uncharacterized protein</fullName>
    </submittedName>
</protein>
<keyword evidence="3" id="KW-1185">Reference proteome</keyword>
<evidence type="ECO:0000313" key="3">
    <source>
        <dbReference type="Proteomes" id="UP001523543"/>
    </source>
</evidence>
<reference evidence="2 3" key="1">
    <citation type="submission" date="2022-06" db="EMBL/GenBank/DDBJ databases">
        <title>Acetobacer genomes from food samples.</title>
        <authorList>
            <person name="Sombolestani A."/>
        </authorList>
    </citation>
    <scope>NUCLEOTIDE SEQUENCE [LARGE SCALE GENOMIC DNA]</scope>
    <source>
        <strain evidence="2 3">R-83281</strain>
    </source>
</reference>
<organism evidence="2 3">
    <name type="scientific">Acetobacter cerevisiae</name>
    <dbReference type="NCBI Taxonomy" id="178900"/>
    <lineage>
        <taxon>Bacteria</taxon>
        <taxon>Pseudomonadati</taxon>
        <taxon>Pseudomonadota</taxon>
        <taxon>Alphaproteobacteria</taxon>
        <taxon>Acetobacterales</taxon>
        <taxon>Acetobacteraceae</taxon>
        <taxon>Acetobacter</taxon>
    </lineage>
</organism>
<dbReference type="Proteomes" id="UP001523543">
    <property type="component" value="Unassembled WGS sequence"/>
</dbReference>
<evidence type="ECO:0000256" key="1">
    <source>
        <dbReference type="SAM" id="MobiDB-lite"/>
    </source>
</evidence>
<evidence type="ECO:0000313" key="2">
    <source>
        <dbReference type="EMBL" id="MCP1246774.1"/>
    </source>
</evidence>
<proteinExistence type="predicted"/>
<sequence length="191" mass="21107">MTSKPGRPPVQFDLLGAQPGKRPRKAGTQTTPAHETDADRPQRTTSARRAPRAKAENPLQTDLFTHPLPPRPRPPRTHLDTEELRLSAVPATGFSPHATPDSWLYLVTEPDTATRLLAEGLPLRKTHPLLLTERGGVAHWLTKMTDDPPGLFATTPAVPRLRRTMVSEWLEPDPDHSAEFSAPCYLLSGSR</sequence>
<dbReference type="RefSeq" id="WP_253550821.1">
    <property type="nucleotide sequence ID" value="NZ_JAMYZR010000029.1"/>
</dbReference>
<dbReference type="EMBL" id="JAMYZR010000029">
    <property type="protein sequence ID" value="MCP1246774.1"/>
    <property type="molecule type" value="Genomic_DNA"/>
</dbReference>
<gene>
    <name evidence="2" type="ORF">NKW54_12605</name>
</gene>
<name>A0ABT1EWM9_9PROT</name>
<accession>A0ABT1EWM9</accession>